<dbReference type="InterPro" id="IPR007310">
    <property type="entry name" value="Aerobactin_biosyn_IucA/IucC_N"/>
</dbReference>
<reference evidence="6" key="1">
    <citation type="journal article" date="2019" name="Int. J. Syst. Evol. Microbiol.">
        <title>The Global Catalogue of Microorganisms (GCM) 10K type strain sequencing project: providing services to taxonomists for standard genome sequencing and annotation.</title>
        <authorList>
            <consortium name="The Broad Institute Genomics Platform"/>
            <consortium name="The Broad Institute Genome Sequencing Center for Infectious Disease"/>
            <person name="Wu L."/>
            <person name="Ma J."/>
        </authorList>
    </citation>
    <scope>NUCLEOTIDE SEQUENCE [LARGE SCALE GENOMIC DNA]</scope>
    <source>
        <strain evidence="6">CGMCC 4.7241</strain>
    </source>
</reference>
<proteinExistence type="inferred from homology"/>
<dbReference type="InterPro" id="IPR022770">
    <property type="entry name" value="IucA/IucC-like_C"/>
</dbReference>
<sequence>MADHAAMENLLRCWLRETDIAHRDGELLTLDLSGTRIEATIAHWSASGWHRFDEVRIDDRPGDAATLAALIAREGALLRGVPPYAGSELVMRALDSVRRVADHVAHRRTHPDAPADTTPFLDGEQALILGHPLHPTPKSRESLTDTECSAFSPELRGSFPLHWFAVEADLVSSDSALERSAEAIVAEFADRDAPDGTVLVPAHPWQARDLAGRPDFAELLTAGRIRDLGPSGAPWYPTSSLRTVYRPEVSVMLKLSLALRITNSRRENLRKELHRGVEVHRLLEAGIGESWQAAHPGFDIVRDPAWIALDGPIGLDAMLRANPFGPNDDIWCVAGLVSPQPGPSRLRRLVEKLAETTGGSLADVAAVWFARYLQAVIDPVLWLYRTYGIALEAHQQNTLVVLDSEGWPAGGRYRDNQGYYFAASRISELEKLLPDVGVASDTTVPDDVAEERLGYYLGINNLLGLVGAFGSQGLIAERPLLELARQFVEDRDAPILREPVLRSKANLLTRLHGMDELVGPVSTQSVYVHLANPLWTRDR</sequence>
<dbReference type="PANTHER" id="PTHR34384">
    <property type="entry name" value="L-2,3-DIAMINOPROPANOATE--CITRATE LIGASE"/>
    <property type="match status" value="1"/>
</dbReference>
<evidence type="ECO:0000259" key="3">
    <source>
        <dbReference type="Pfam" id="PF04183"/>
    </source>
</evidence>
<dbReference type="Proteomes" id="UP001595699">
    <property type="component" value="Unassembled WGS sequence"/>
</dbReference>
<evidence type="ECO:0000313" key="6">
    <source>
        <dbReference type="Proteomes" id="UP001595699"/>
    </source>
</evidence>
<evidence type="ECO:0000313" key="5">
    <source>
        <dbReference type="EMBL" id="MFC3760692.1"/>
    </source>
</evidence>
<evidence type="ECO:0000256" key="2">
    <source>
        <dbReference type="ARBA" id="ARBA00007832"/>
    </source>
</evidence>
<gene>
    <name evidence="5" type="ORF">ACFOUW_07570</name>
</gene>
<protein>
    <submittedName>
        <fullName evidence="5">IucA/IucC family protein</fullName>
    </submittedName>
</protein>
<comment type="pathway">
    <text evidence="1">Siderophore biosynthesis.</text>
</comment>
<keyword evidence="6" id="KW-1185">Reference proteome</keyword>
<feature type="domain" description="Aerobactin siderophore biosynthesis IucA/IucC N-terminal" evidence="3">
    <location>
        <begin position="120"/>
        <end position="337"/>
    </location>
</feature>
<dbReference type="Gene3D" id="1.10.510.40">
    <property type="match status" value="1"/>
</dbReference>
<dbReference type="RefSeq" id="WP_307782322.1">
    <property type="nucleotide sequence ID" value="NZ_JAFBCM010000001.1"/>
</dbReference>
<dbReference type="Pfam" id="PF06276">
    <property type="entry name" value="FhuF"/>
    <property type="match status" value="1"/>
</dbReference>
<comment type="similarity">
    <text evidence="2">Belongs to the IucA/IucC family.</text>
</comment>
<evidence type="ECO:0000256" key="1">
    <source>
        <dbReference type="ARBA" id="ARBA00004924"/>
    </source>
</evidence>
<dbReference type="PANTHER" id="PTHR34384:SF5">
    <property type="entry name" value="L-2,3-DIAMINOPROPANOATE--CITRATE LIGASE"/>
    <property type="match status" value="1"/>
</dbReference>
<feature type="domain" description="Aerobactin siderophore biosynthesis IucA/IucC-like C-terminal" evidence="4">
    <location>
        <begin position="368"/>
        <end position="517"/>
    </location>
</feature>
<dbReference type="Pfam" id="PF04183">
    <property type="entry name" value="IucA_IucC"/>
    <property type="match status" value="1"/>
</dbReference>
<accession>A0ABV7Y7A6</accession>
<dbReference type="InterPro" id="IPR037455">
    <property type="entry name" value="LucA/IucC-like"/>
</dbReference>
<organism evidence="5 6">
    <name type="scientific">Tenggerimyces flavus</name>
    <dbReference type="NCBI Taxonomy" id="1708749"/>
    <lineage>
        <taxon>Bacteria</taxon>
        <taxon>Bacillati</taxon>
        <taxon>Actinomycetota</taxon>
        <taxon>Actinomycetes</taxon>
        <taxon>Propionibacteriales</taxon>
        <taxon>Nocardioidaceae</taxon>
        <taxon>Tenggerimyces</taxon>
    </lineage>
</organism>
<dbReference type="EMBL" id="JBHRZH010000006">
    <property type="protein sequence ID" value="MFC3760692.1"/>
    <property type="molecule type" value="Genomic_DNA"/>
</dbReference>
<comment type="caution">
    <text evidence="5">The sequence shown here is derived from an EMBL/GenBank/DDBJ whole genome shotgun (WGS) entry which is preliminary data.</text>
</comment>
<evidence type="ECO:0000259" key="4">
    <source>
        <dbReference type="Pfam" id="PF06276"/>
    </source>
</evidence>
<name>A0ABV7Y7A6_9ACTN</name>